<dbReference type="PROSITE" id="PS50011">
    <property type="entry name" value="PROTEIN_KINASE_DOM"/>
    <property type="match status" value="1"/>
</dbReference>
<sequence length="176" mass="20036">FYKEALTWQFLRHPNILPLRGVLKGQPHFAMVSEWMKNGNIRGFVMRARRTRIGLNSYLTGVARGLIYMHGRGFIHGDLKGVNILVDSKANAYIADFGLPSDSTTASSSGREPKIFGFVNSRRAEPSDCDALRMVMYEVLSGLVPLYRQHEDDHIRVKILRGERPKRPHLNLSLLF</sequence>
<dbReference type="PANTHER" id="PTHR44329:SF288">
    <property type="entry name" value="MITOGEN-ACTIVATED PROTEIN KINASE KINASE KINASE 20"/>
    <property type="match status" value="1"/>
</dbReference>
<reference evidence="6" key="1">
    <citation type="journal article" date="2020" name="Nat. Commun.">
        <title>Large-scale genome sequencing of mycorrhizal fungi provides insights into the early evolution of symbiotic traits.</title>
        <authorList>
            <person name="Miyauchi S."/>
            <person name="Kiss E."/>
            <person name="Kuo A."/>
            <person name="Drula E."/>
            <person name="Kohler A."/>
            <person name="Sanchez-Garcia M."/>
            <person name="Morin E."/>
            <person name="Andreopoulos B."/>
            <person name="Barry K.W."/>
            <person name="Bonito G."/>
            <person name="Buee M."/>
            <person name="Carver A."/>
            <person name="Chen C."/>
            <person name="Cichocki N."/>
            <person name="Clum A."/>
            <person name="Culley D."/>
            <person name="Crous P.W."/>
            <person name="Fauchery L."/>
            <person name="Girlanda M."/>
            <person name="Hayes R.D."/>
            <person name="Keri Z."/>
            <person name="LaButti K."/>
            <person name="Lipzen A."/>
            <person name="Lombard V."/>
            <person name="Magnuson J."/>
            <person name="Maillard F."/>
            <person name="Murat C."/>
            <person name="Nolan M."/>
            <person name="Ohm R.A."/>
            <person name="Pangilinan J."/>
            <person name="Pereira M.F."/>
            <person name="Perotto S."/>
            <person name="Peter M."/>
            <person name="Pfister S."/>
            <person name="Riley R."/>
            <person name="Sitrit Y."/>
            <person name="Stielow J.B."/>
            <person name="Szollosi G."/>
            <person name="Zifcakova L."/>
            <person name="Stursova M."/>
            <person name="Spatafora J.W."/>
            <person name="Tedersoo L."/>
            <person name="Vaario L.M."/>
            <person name="Yamada A."/>
            <person name="Yan M."/>
            <person name="Wang P."/>
            <person name="Xu J."/>
            <person name="Bruns T."/>
            <person name="Baldrian P."/>
            <person name="Vilgalys R."/>
            <person name="Dunand C."/>
            <person name="Henrissat B."/>
            <person name="Grigoriev I.V."/>
            <person name="Hibbett D."/>
            <person name="Nagy L.G."/>
            <person name="Martin F.M."/>
        </authorList>
    </citation>
    <scope>NUCLEOTIDE SEQUENCE</scope>
    <source>
        <strain evidence="6">UH-Tt-Lm1</strain>
    </source>
</reference>
<dbReference type="GO" id="GO:0004674">
    <property type="term" value="F:protein serine/threonine kinase activity"/>
    <property type="evidence" value="ECO:0007669"/>
    <property type="project" value="TreeGrafter"/>
</dbReference>
<evidence type="ECO:0000256" key="1">
    <source>
        <dbReference type="ARBA" id="ARBA00022679"/>
    </source>
</evidence>
<comment type="caution">
    <text evidence="6">The sequence shown here is derived from an EMBL/GenBank/DDBJ whole genome shotgun (WGS) entry which is preliminary data.</text>
</comment>
<dbReference type="InterPro" id="IPR008271">
    <property type="entry name" value="Ser/Thr_kinase_AS"/>
</dbReference>
<gene>
    <name evidence="6" type="ORF">BJ322DRAFT_998800</name>
</gene>
<proteinExistence type="predicted"/>
<dbReference type="InterPro" id="IPR000719">
    <property type="entry name" value="Prot_kinase_dom"/>
</dbReference>
<keyword evidence="2" id="KW-0547">Nucleotide-binding</keyword>
<reference evidence="6" key="2">
    <citation type="submission" date="2020-11" db="EMBL/GenBank/DDBJ databases">
        <authorList>
            <consortium name="DOE Joint Genome Institute"/>
            <person name="Kuo A."/>
            <person name="Miyauchi S."/>
            <person name="Kiss E."/>
            <person name="Drula E."/>
            <person name="Kohler A."/>
            <person name="Sanchez-Garcia M."/>
            <person name="Andreopoulos B."/>
            <person name="Barry K.W."/>
            <person name="Bonito G."/>
            <person name="Buee M."/>
            <person name="Carver A."/>
            <person name="Chen C."/>
            <person name="Cichocki N."/>
            <person name="Clum A."/>
            <person name="Culley D."/>
            <person name="Crous P.W."/>
            <person name="Fauchery L."/>
            <person name="Girlanda M."/>
            <person name="Hayes R."/>
            <person name="Keri Z."/>
            <person name="Labutti K."/>
            <person name="Lipzen A."/>
            <person name="Lombard V."/>
            <person name="Magnuson J."/>
            <person name="Maillard F."/>
            <person name="Morin E."/>
            <person name="Murat C."/>
            <person name="Nolan M."/>
            <person name="Ohm R."/>
            <person name="Pangilinan J."/>
            <person name="Pereira M."/>
            <person name="Perotto S."/>
            <person name="Peter M."/>
            <person name="Riley R."/>
            <person name="Sitrit Y."/>
            <person name="Stielow B."/>
            <person name="Szollosi G."/>
            <person name="Zifcakova L."/>
            <person name="Stursova M."/>
            <person name="Spatafora J.W."/>
            <person name="Tedersoo L."/>
            <person name="Vaario L.-M."/>
            <person name="Yamada A."/>
            <person name="Yan M."/>
            <person name="Wang P."/>
            <person name="Xu J."/>
            <person name="Bruns T."/>
            <person name="Baldrian P."/>
            <person name="Vilgalys R."/>
            <person name="Henrissat B."/>
            <person name="Grigoriev I.V."/>
            <person name="Hibbett D."/>
            <person name="Nagy L.G."/>
            <person name="Martin F.M."/>
        </authorList>
    </citation>
    <scope>NUCLEOTIDE SEQUENCE</scope>
    <source>
        <strain evidence="6">UH-Tt-Lm1</strain>
    </source>
</reference>
<dbReference type="Gene3D" id="1.10.510.10">
    <property type="entry name" value="Transferase(Phosphotransferase) domain 1"/>
    <property type="match status" value="1"/>
</dbReference>
<dbReference type="PROSITE" id="PS00108">
    <property type="entry name" value="PROTEIN_KINASE_ST"/>
    <property type="match status" value="1"/>
</dbReference>
<evidence type="ECO:0000256" key="4">
    <source>
        <dbReference type="ARBA" id="ARBA00022840"/>
    </source>
</evidence>
<dbReference type="AlphaFoldDB" id="A0A9P6HRQ6"/>
<evidence type="ECO:0000313" key="7">
    <source>
        <dbReference type="Proteomes" id="UP000736335"/>
    </source>
</evidence>
<dbReference type="GO" id="GO:0005524">
    <property type="term" value="F:ATP binding"/>
    <property type="evidence" value="ECO:0007669"/>
    <property type="project" value="UniProtKB-KW"/>
</dbReference>
<dbReference type="InterPro" id="IPR011009">
    <property type="entry name" value="Kinase-like_dom_sf"/>
</dbReference>
<feature type="non-terminal residue" evidence="6">
    <location>
        <position position="1"/>
    </location>
</feature>
<evidence type="ECO:0000259" key="5">
    <source>
        <dbReference type="PROSITE" id="PS50011"/>
    </source>
</evidence>
<dbReference type="Proteomes" id="UP000736335">
    <property type="component" value="Unassembled WGS sequence"/>
</dbReference>
<dbReference type="OrthoDB" id="1924919at2759"/>
<feature type="domain" description="Protein kinase" evidence="5">
    <location>
        <begin position="1"/>
        <end position="176"/>
    </location>
</feature>
<dbReference type="Pfam" id="PF07714">
    <property type="entry name" value="PK_Tyr_Ser-Thr"/>
    <property type="match status" value="1"/>
</dbReference>
<keyword evidence="3 6" id="KW-0418">Kinase</keyword>
<dbReference type="SUPFAM" id="SSF56112">
    <property type="entry name" value="Protein kinase-like (PK-like)"/>
    <property type="match status" value="1"/>
</dbReference>
<dbReference type="PANTHER" id="PTHR44329">
    <property type="entry name" value="SERINE/THREONINE-PROTEIN KINASE TNNI3K-RELATED"/>
    <property type="match status" value="1"/>
</dbReference>
<evidence type="ECO:0000313" key="6">
    <source>
        <dbReference type="EMBL" id="KAF9791310.1"/>
    </source>
</evidence>
<keyword evidence="1" id="KW-0808">Transferase</keyword>
<organism evidence="6 7">
    <name type="scientific">Thelephora terrestris</name>
    <dbReference type="NCBI Taxonomy" id="56493"/>
    <lineage>
        <taxon>Eukaryota</taxon>
        <taxon>Fungi</taxon>
        <taxon>Dikarya</taxon>
        <taxon>Basidiomycota</taxon>
        <taxon>Agaricomycotina</taxon>
        <taxon>Agaricomycetes</taxon>
        <taxon>Thelephorales</taxon>
        <taxon>Thelephoraceae</taxon>
        <taxon>Thelephora</taxon>
    </lineage>
</organism>
<dbReference type="EMBL" id="WIUZ02000002">
    <property type="protein sequence ID" value="KAF9791310.1"/>
    <property type="molecule type" value="Genomic_DNA"/>
</dbReference>
<dbReference type="InterPro" id="IPR001245">
    <property type="entry name" value="Ser-Thr/Tyr_kinase_cat_dom"/>
</dbReference>
<name>A0A9P6HRQ6_9AGAM</name>
<evidence type="ECO:0000256" key="3">
    <source>
        <dbReference type="ARBA" id="ARBA00022777"/>
    </source>
</evidence>
<dbReference type="SMART" id="SM00220">
    <property type="entry name" value="S_TKc"/>
    <property type="match status" value="1"/>
</dbReference>
<keyword evidence="4" id="KW-0067">ATP-binding</keyword>
<accession>A0A9P6HRQ6</accession>
<evidence type="ECO:0000256" key="2">
    <source>
        <dbReference type="ARBA" id="ARBA00022741"/>
    </source>
</evidence>
<keyword evidence="7" id="KW-1185">Reference proteome</keyword>
<protein>
    <submittedName>
        <fullName evidence="6">Kinase-like domain-containing protein</fullName>
    </submittedName>
</protein>
<dbReference type="InterPro" id="IPR051681">
    <property type="entry name" value="Ser/Thr_Kinases-Pseudokinases"/>
</dbReference>